<dbReference type="NCBIfam" id="NF007621">
    <property type="entry name" value="PRK10276.1"/>
    <property type="match status" value="1"/>
</dbReference>
<dbReference type="InterPro" id="IPR015927">
    <property type="entry name" value="Peptidase_S24_S26A/B/C"/>
</dbReference>
<dbReference type="GO" id="GO:0009432">
    <property type="term" value="P:SOS response"/>
    <property type="evidence" value="ECO:0007669"/>
    <property type="project" value="UniProtKB-KW"/>
</dbReference>
<evidence type="ECO:0000256" key="5">
    <source>
        <dbReference type="ARBA" id="ARBA00023204"/>
    </source>
</evidence>
<feature type="domain" description="Peptidase S24/S26A/S26B/S26C" evidence="7">
    <location>
        <begin position="7"/>
        <end position="123"/>
    </location>
</feature>
<comment type="similarity">
    <text evidence="1">Belongs to the peptidase S24 family.</text>
</comment>
<gene>
    <name evidence="8" type="ORF">METZ01_LOCUS207967</name>
</gene>
<accession>A0A382EYS1</accession>
<evidence type="ECO:0000313" key="8">
    <source>
        <dbReference type="EMBL" id="SVB55113.1"/>
    </source>
</evidence>
<dbReference type="InterPro" id="IPR036286">
    <property type="entry name" value="LexA/Signal_pep-like_sf"/>
</dbReference>
<evidence type="ECO:0000256" key="1">
    <source>
        <dbReference type="ARBA" id="ARBA00007484"/>
    </source>
</evidence>
<dbReference type="SUPFAM" id="SSF51306">
    <property type="entry name" value="LexA/Signal peptidase"/>
    <property type="match status" value="1"/>
</dbReference>
<dbReference type="PANTHER" id="PTHR33516">
    <property type="entry name" value="LEXA REPRESSOR"/>
    <property type="match status" value="1"/>
</dbReference>
<dbReference type="GO" id="GO:0006281">
    <property type="term" value="P:DNA repair"/>
    <property type="evidence" value="ECO:0007669"/>
    <property type="project" value="UniProtKB-KW"/>
</dbReference>
<keyword evidence="6" id="KW-0742">SOS response</keyword>
<dbReference type="InterPro" id="IPR050077">
    <property type="entry name" value="LexA_repressor"/>
</dbReference>
<evidence type="ECO:0000256" key="6">
    <source>
        <dbReference type="ARBA" id="ARBA00023236"/>
    </source>
</evidence>
<dbReference type="GO" id="GO:0016787">
    <property type="term" value="F:hydrolase activity"/>
    <property type="evidence" value="ECO:0007669"/>
    <property type="project" value="UniProtKB-KW"/>
</dbReference>
<dbReference type="InterPro" id="IPR039418">
    <property type="entry name" value="LexA-like"/>
</dbReference>
<dbReference type="PRINTS" id="PR00726">
    <property type="entry name" value="LEXASERPTASE"/>
</dbReference>
<keyword evidence="5" id="KW-0234">DNA repair</keyword>
<organism evidence="8">
    <name type="scientific">marine metagenome</name>
    <dbReference type="NCBI Taxonomy" id="408172"/>
    <lineage>
        <taxon>unclassified sequences</taxon>
        <taxon>metagenomes</taxon>
        <taxon>ecological metagenomes</taxon>
    </lineage>
</organism>
<dbReference type="GO" id="GO:0006355">
    <property type="term" value="P:regulation of DNA-templated transcription"/>
    <property type="evidence" value="ECO:0007669"/>
    <property type="project" value="InterPro"/>
</dbReference>
<name>A0A382EYS1_9ZZZZ</name>
<protein>
    <recommendedName>
        <fullName evidence="7">Peptidase S24/S26A/S26B/S26C domain-containing protein</fullName>
    </recommendedName>
</protein>
<dbReference type="CDD" id="cd06529">
    <property type="entry name" value="S24_LexA-like"/>
    <property type="match status" value="1"/>
</dbReference>
<keyword evidence="3" id="KW-0378">Hydrolase</keyword>
<dbReference type="Pfam" id="PF00717">
    <property type="entry name" value="Peptidase_S24"/>
    <property type="match status" value="1"/>
</dbReference>
<dbReference type="GO" id="GO:0003677">
    <property type="term" value="F:DNA binding"/>
    <property type="evidence" value="ECO:0007669"/>
    <property type="project" value="InterPro"/>
</dbReference>
<proteinExistence type="inferred from homology"/>
<sequence>MKLTVPYYLHKAGAGFPSPATDYIEEDIDLNVHLIKNVPATFIIRVQGKSMVDVGINDGDLLVVDKSLKPKNFSTVIANVHDELVVKNFVQDKDKQFLTSGSKNFEDRILINEEADIFIWGVVTYVIHSVY</sequence>
<dbReference type="Gene3D" id="2.10.109.10">
    <property type="entry name" value="Umud Fragment, subunit A"/>
    <property type="match status" value="1"/>
</dbReference>
<dbReference type="EMBL" id="UINC01046728">
    <property type="protein sequence ID" value="SVB55113.1"/>
    <property type="molecule type" value="Genomic_DNA"/>
</dbReference>
<keyword evidence="2" id="KW-0227">DNA damage</keyword>
<evidence type="ECO:0000256" key="3">
    <source>
        <dbReference type="ARBA" id="ARBA00022801"/>
    </source>
</evidence>
<reference evidence="8" key="1">
    <citation type="submission" date="2018-05" db="EMBL/GenBank/DDBJ databases">
        <authorList>
            <person name="Lanie J.A."/>
            <person name="Ng W.-L."/>
            <person name="Kazmierczak K.M."/>
            <person name="Andrzejewski T.M."/>
            <person name="Davidsen T.M."/>
            <person name="Wayne K.J."/>
            <person name="Tettelin H."/>
            <person name="Glass J.I."/>
            <person name="Rusch D."/>
            <person name="Podicherti R."/>
            <person name="Tsui H.-C.T."/>
            <person name="Winkler M.E."/>
        </authorList>
    </citation>
    <scope>NUCLEOTIDE SEQUENCE</scope>
</reference>
<evidence type="ECO:0000256" key="4">
    <source>
        <dbReference type="ARBA" id="ARBA00022813"/>
    </source>
</evidence>
<dbReference type="AlphaFoldDB" id="A0A382EYS1"/>
<evidence type="ECO:0000256" key="2">
    <source>
        <dbReference type="ARBA" id="ARBA00022763"/>
    </source>
</evidence>
<dbReference type="InterPro" id="IPR006197">
    <property type="entry name" value="Peptidase_S24_LexA"/>
</dbReference>
<dbReference type="PANTHER" id="PTHR33516:SF2">
    <property type="entry name" value="LEXA REPRESSOR-RELATED"/>
    <property type="match status" value="1"/>
</dbReference>
<keyword evidence="4" id="KW-0068">Autocatalytic cleavage</keyword>
<evidence type="ECO:0000259" key="7">
    <source>
        <dbReference type="Pfam" id="PF00717"/>
    </source>
</evidence>